<dbReference type="OrthoDB" id="572012at2"/>
<evidence type="ECO:0000313" key="7">
    <source>
        <dbReference type="EMBL" id="ALF52924.1"/>
    </source>
</evidence>
<feature type="transmembrane region" description="Helical" evidence="5">
    <location>
        <begin position="365"/>
        <end position="385"/>
    </location>
</feature>
<feature type="transmembrane region" description="Helical" evidence="5">
    <location>
        <begin position="38"/>
        <end position="54"/>
    </location>
</feature>
<dbReference type="GO" id="GO:0016020">
    <property type="term" value="C:membrane"/>
    <property type="evidence" value="ECO:0007669"/>
    <property type="project" value="UniProtKB-SubCell"/>
</dbReference>
<protein>
    <submittedName>
        <fullName evidence="7">Polymerase</fullName>
    </submittedName>
</protein>
<dbReference type="AlphaFoldDB" id="A0A0M4TJK0"/>
<feature type="transmembrane region" description="Helical" evidence="5">
    <location>
        <begin position="12"/>
        <end position="31"/>
    </location>
</feature>
<keyword evidence="4 5" id="KW-0472">Membrane</keyword>
<evidence type="ECO:0000256" key="1">
    <source>
        <dbReference type="ARBA" id="ARBA00004141"/>
    </source>
</evidence>
<name>A0A0M4TJK0_9NOSO</name>
<comment type="subcellular location">
    <subcellularLocation>
        <location evidence="1">Membrane</location>
        <topology evidence="1">Multi-pass membrane protein</topology>
    </subcellularLocation>
</comment>
<dbReference type="KEGG" id="npz:ACX27_08770"/>
<evidence type="ECO:0000313" key="8">
    <source>
        <dbReference type="Proteomes" id="UP000062645"/>
    </source>
</evidence>
<evidence type="ECO:0000256" key="3">
    <source>
        <dbReference type="ARBA" id="ARBA00022989"/>
    </source>
</evidence>
<reference evidence="7 8" key="2">
    <citation type="journal article" date="2016" name="Genome Announc.">
        <title>Draft Genome Sequence of the N2-Fixing Cyanobacterium Nostoc piscinale CENA21, Isolated from the Brazilian Amazon Floodplain.</title>
        <authorList>
            <person name="Leao T."/>
            <person name="Guimaraes P.I."/>
            <person name="de Melo A.G."/>
            <person name="Ramos R.T."/>
            <person name="Leao P.N."/>
            <person name="Silva A."/>
            <person name="Fiore M.F."/>
            <person name="Schneider M.P."/>
        </authorList>
    </citation>
    <scope>NUCLEOTIDE SEQUENCE [LARGE SCALE GENOMIC DNA]</scope>
    <source>
        <strain evidence="7 8">CENA21</strain>
    </source>
</reference>
<accession>A0A0M4TJK0</accession>
<feature type="transmembrane region" description="Helical" evidence="5">
    <location>
        <begin position="175"/>
        <end position="196"/>
    </location>
</feature>
<keyword evidence="3 5" id="KW-1133">Transmembrane helix</keyword>
<dbReference type="PANTHER" id="PTHR37422:SF23">
    <property type="entry name" value="TEICHURONIC ACID BIOSYNTHESIS PROTEIN TUAE"/>
    <property type="match status" value="1"/>
</dbReference>
<feature type="transmembrane region" description="Helical" evidence="5">
    <location>
        <begin position="142"/>
        <end position="163"/>
    </location>
</feature>
<feature type="transmembrane region" description="Helical" evidence="5">
    <location>
        <begin position="74"/>
        <end position="96"/>
    </location>
</feature>
<reference evidence="8" key="1">
    <citation type="submission" date="2015-07" db="EMBL/GenBank/DDBJ databases">
        <title>Genome Of Nitrogen-Fixing Cyanobacterium Nostoc piscinale CENA21 From Solimoes/Amazon River Floodplain Sediments And Comparative Genomics To Uncover Biosynthetic Natural Products Potential.</title>
        <authorList>
            <person name="Leao T.F."/>
            <person name="Leao P.N."/>
            <person name="Guimaraes P.I."/>
            <person name="de Melo A.G.C."/>
            <person name="Ramos R.T.J."/>
            <person name="Silva A."/>
            <person name="Fiore M.F."/>
            <person name="Schneider M.P.C."/>
        </authorList>
    </citation>
    <scope>NUCLEOTIDE SEQUENCE [LARGE SCALE GENOMIC DNA]</scope>
    <source>
        <strain evidence="8">CENA21</strain>
    </source>
</reference>
<dbReference type="STRING" id="224013.ACX27_08770"/>
<feature type="transmembrane region" description="Helical" evidence="5">
    <location>
        <begin position="290"/>
        <end position="308"/>
    </location>
</feature>
<feature type="transmembrane region" description="Helical" evidence="5">
    <location>
        <begin position="391"/>
        <end position="409"/>
    </location>
</feature>
<feature type="transmembrane region" description="Helical" evidence="5">
    <location>
        <begin position="254"/>
        <end position="284"/>
    </location>
</feature>
<gene>
    <name evidence="7" type="ORF">ACX27_08770</name>
</gene>
<dbReference type="Pfam" id="PF04932">
    <property type="entry name" value="Wzy_C"/>
    <property type="match status" value="1"/>
</dbReference>
<dbReference type="Proteomes" id="UP000062645">
    <property type="component" value="Chromosome"/>
</dbReference>
<feature type="transmembrane region" description="Helical" evidence="5">
    <location>
        <begin position="108"/>
        <end position="130"/>
    </location>
</feature>
<feature type="domain" description="O-antigen ligase-related" evidence="6">
    <location>
        <begin position="255"/>
        <end position="404"/>
    </location>
</feature>
<keyword evidence="2 5" id="KW-0812">Transmembrane</keyword>
<evidence type="ECO:0000259" key="6">
    <source>
        <dbReference type="Pfam" id="PF04932"/>
    </source>
</evidence>
<dbReference type="PANTHER" id="PTHR37422">
    <property type="entry name" value="TEICHURONIC ACID BIOSYNTHESIS PROTEIN TUAE"/>
    <property type="match status" value="1"/>
</dbReference>
<evidence type="ECO:0000256" key="2">
    <source>
        <dbReference type="ARBA" id="ARBA00022692"/>
    </source>
</evidence>
<organism evidence="7 8">
    <name type="scientific">Nostoc piscinale CENA21</name>
    <dbReference type="NCBI Taxonomy" id="224013"/>
    <lineage>
        <taxon>Bacteria</taxon>
        <taxon>Bacillati</taxon>
        <taxon>Cyanobacteriota</taxon>
        <taxon>Cyanophyceae</taxon>
        <taxon>Nostocales</taxon>
        <taxon>Nostocaceae</taxon>
        <taxon>Nostoc</taxon>
    </lineage>
</organism>
<evidence type="ECO:0000256" key="5">
    <source>
        <dbReference type="SAM" id="Phobius"/>
    </source>
</evidence>
<dbReference type="EMBL" id="CP012036">
    <property type="protein sequence ID" value="ALF52924.1"/>
    <property type="molecule type" value="Genomic_DNA"/>
</dbReference>
<proteinExistence type="predicted"/>
<dbReference type="InterPro" id="IPR007016">
    <property type="entry name" value="O-antigen_ligase-rel_domated"/>
</dbReference>
<evidence type="ECO:0000256" key="4">
    <source>
        <dbReference type="ARBA" id="ARBA00023136"/>
    </source>
</evidence>
<feature type="transmembrane region" description="Helical" evidence="5">
    <location>
        <begin position="223"/>
        <end position="242"/>
    </location>
</feature>
<dbReference type="PATRIC" id="fig|224013.5.peg.2129"/>
<dbReference type="RefSeq" id="WP_062291035.1">
    <property type="nucleotide sequence ID" value="NZ_CP012036.1"/>
</dbReference>
<keyword evidence="8" id="KW-1185">Reference proteome</keyword>
<sequence>MLNNQSANRSVALAILLWLVGVGAAMVAGFLAVTSPKLLGLAIVAIGIVYYFFSKFEQAVLGLLILRSSLDVFSAQQIPAAFAIGLDALTVLYVIVSLLTGRIVRTDGFWWFFASWVALQGLWLILLPLGGLALEPSLTSNALLVGMREWVRLFSWLMAYLLVMQLQERIPPEKVIATLFFSLVIPLTIALIQVLIPPSLLPPFLVFDTHGQFEVGSRINGTLGHPATFASFLLLFIGLTCWQIGRKYQRLPWILLLATLAFFIVSTKALTILFMLLVFLLVLIIPKLNLLNLLTGILLFVVIISLFTSTEFGQERLNSILATPLLNPDIDISRAILLSNSDGNSFNWRIAQWTFLLQAWQNSPIFGYGLGTTPYLTIFTGYYAHNDYIRALAEGGIVGLAAFIVFLGAQFIRLVQLMRSSPPKSSRRDICLTLMAILSGLLVGMCTDNILTHTTLFFYWWLLLAVAGWNWNERQPEEGLL</sequence>
<dbReference type="InterPro" id="IPR051533">
    <property type="entry name" value="WaaL-like"/>
</dbReference>
<feature type="transmembrane region" description="Helical" evidence="5">
    <location>
        <begin position="430"/>
        <end position="450"/>
    </location>
</feature>